<dbReference type="Gene3D" id="2.20.28.40">
    <property type="entry name" value="H/ACA ribonucleoprotein complex, subunit Nop10"/>
    <property type="match status" value="1"/>
</dbReference>
<dbReference type="EMBL" id="JAIOUQ010000003">
    <property type="protein sequence ID" value="MBZ2164952.1"/>
    <property type="molecule type" value="Genomic_DNA"/>
</dbReference>
<dbReference type="NCBIfam" id="NF009623">
    <property type="entry name" value="PRK13130.1"/>
    <property type="match status" value="1"/>
</dbReference>
<accession>A0A8T5UM44</accession>
<dbReference type="InterPro" id="IPR007264">
    <property type="entry name" value="H/ACA_rnp_Nop10"/>
</dbReference>
<keyword evidence="6 7" id="KW-0687">Ribonucleoprotein</keyword>
<reference evidence="9" key="1">
    <citation type="journal article" date="2022" name="Microbiol. Resour. Announc.">
        <title>Draft Genome Sequence of a Methanogenic Archaeon from West Spitsbergen Permafrost.</title>
        <authorList>
            <person name="Trubitsyn V."/>
            <person name="Rivkina E."/>
            <person name="Shcherbakova V."/>
        </authorList>
    </citation>
    <scope>NUCLEOTIDE SEQUENCE [LARGE SCALE GENOMIC DNA]</scope>
    <source>
        <strain evidence="9">VT</strain>
    </source>
</reference>
<keyword evidence="5 7" id="KW-0698">rRNA processing</keyword>
<evidence type="ECO:0000256" key="3">
    <source>
        <dbReference type="ARBA" id="ARBA00018821"/>
    </source>
</evidence>
<comment type="function">
    <text evidence="1 7">Involved in ribosome biogenesis; more specifically in 18S rRNA pseudouridylation and in cleavage of pre-rRNA.</text>
</comment>
<dbReference type="InterPro" id="IPR023532">
    <property type="entry name" value="Nop10_arc-typ"/>
</dbReference>
<evidence type="ECO:0000256" key="4">
    <source>
        <dbReference type="ARBA" id="ARBA00022517"/>
    </source>
</evidence>
<comment type="similarity">
    <text evidence="2 7">Belongs to the NOP10 family.</text>
</comment>
<dbReference type="InterPro" id="IPR036756">
    <property type="entry name" value="H/ACA_rnp_Nop10_sf"/>
</dbReference>
<dbReference type="HAMAP" id="MF_00803">
    <property type="entry name" value="Nop10"/>
    <property type="match status" value="1"/>
</dbReference>
<dbReference type="RefSeq" id="WP_223790595.1">
    <property type="nucleotide sequence ID" value="NZ_JAIOUQ010000003.1"/>
</dbReference>
<dbReference type="GO" id="GO:0030515">
    <property type="term" value="F:snoRNA binding"/>
    <property type="evidence" value="ECO:0007669"/>
    <property type="project" value="InterPro"/>
</dbReference>
<proteinExistence type="inferred from homology"/>
<protein>
    <recommendedName>
        <fullName evidence="3 7">Ribosome biogenesis protein Nop10</fullName>
    </recommendedName>
</protein>
<dbReference type="GO" id="GO:1990904">
    <property type="term" value="C:ribonucleoprotein complex"/>
    <property type="evidence" value="ECO:0007669"/>
    <property type="project" value="UniProtKB-KW"/>
</dbReference>
<evidence type="ECO:0000256" key="2">
    <source>
        <dbReference type="ARBA" id="ARBA00009462"/>
    </source>
</evidence>
<gene>
    <name evidence="7" type="primary">nop10</name>
    <name evidence="8" type="ORF">K8N75_02680</name>
</gene>
<keyword evidence="4 7" id="KW-0690">Ribosome biogenesis</keyword>
<evidence type="ECO:0000256" key="1">
    <source>
        <dbReference type="ARBA" id="ARBA00002325"/>
    </source>
</evidence>
<dbReference type="AlphaFoldDB" id="A0A8T5UM44"/>
<evidence type="ECO:0000313" key="8">
    <source>
        <dbReference type="EMBL" id="MBZ2164952.1"/>
    </source>
</evidence>
<organism evidence="8 9">
    <name type="scientific">Methanobacterium spitsbergense</name>
    <dbReference type="NCBI Taxonomy" id="2874285"/>
    <lineage>
        <taxon>Archaea</taxon>
        <taxon>Methanobacteriati</taxon>
        <taxon>Methanobacteriota</taxon>
        <taxon>Methanomada group</taxon>
        <taxon>Methanobacteria</taxon>
        <taxon>Methanobacteriales</taxon>
        <taxon>Methanobacteriaceae</taxon>
        <taxon>Methanobacterium</taxon>
    </lineage>
</organism>
<evidence type="ECO:0000256" key="7">
    <source>
        <dbReference type="HAMAP-Rule" id="MF_00803"/>
    </source>
</evidence>
<dbReference type="Proteomes" id="UP000825933">
    <property type="component" value="Unassembled WGS sequence"/>
</dbReference>
<dbReference type="GO" id="GO:0006364">
    <property type="term" value="P:rRNA processing"/>
    <property type="evidence" value="ECO:0007669"/>
    <property type="project" value="UniProtKB-UniRule"/>
</dbReference>
<dbReference type="Pfam" id="PF04135">
    <property type="entry name" value="Nop10p"/>
    <property type="match status" value="1"/>
</dbReference>
<dbReference type="SUPFAM" id="SSF144210">
    <property type="entry name" value="Nop10-like SnoRNP"/>
    <property type="match status" value="1"/>
</dbReference>
<dbReference type="GO" id="GO:0001522">
    <property type="term" value="P:pseudouridine synthesis"/>
    <property type="evidence" value="ECO:0007669"/>
    <property type="project" value="InterPro"/>
</dbReference>
<keyword evidence="9" id="KW-1185">Reference proteome</keyword>
<comment type="caution">
    <text evidence="8">The sequence shown here is derived from an EMBL/GenBank/DDBJ whole genome shotgun (WGS) entry which is preliminary data.</text>
</comment>
<evidence type="ECO:0000313" key="9">
    <source>
        <dbReference type="Proteomes" id="UP000825933"/>
    </source>
</evidence>
<name>A0A8T5UM44_9EURY</name>
<evidence type="ECO:0000256" key="5">
    <source>
        <dbReference type="ARBA" id="ARBA00022552"/>
    </source>
</evidence>
<evidence type="ECO:0000256" key="6">
    <source>
        <dbReference type="ARBA" id="ARBA00023274"/>
    </source>
</evidence>
<sequence>MKLKMKKCKSCGEYTLKDNCPCKGEVGVIYPPKYSPEDKYGKYRRILKKTALEERKGVG</sequence>